<protein>
    <submittedName>
        <fullName evidence="1">Uncharacterized protein</fullName>
    </submittedName>
</protein>
<dbReference type="Gramene" id="FCD_00018748-RA">
    <property type="protein sequence ID" value="FCD_00018748-RA:cds"/>
    <property type="gene ID" value="FCD_00018748"/>
</dbReference>
<organism evidence="1 2">
    <name type="scientific">Ficus carica</name>
    <name type="common">Common fig</name>
    <dbReference type="NCBI Taxonomy" id="3494"/>
    <lineage>
        <taxon>Eukaryota</taxon>
        <taxon>Viridiplantae</taxon>
        <taxon>Streptophyta</taxon>
        <taxon>Embryophyta</taxon>
        <taxon>Tracheophyta</taxon>
        <taxon>Spermatophyta</taxon>
        <taxon>Magnoliopsida</taxon>
        <taxon>eudicotyledons</taxon>
        <taxon>Gunneridae</taxon>
        <taxon>Pentapetalae</taxon>
        <taxon>rosids</taxon>
        <taxon>fabids</taxon>
        <taxon>Rosales</taxon>
        <taxon>Moraceae</taxon>
        <taxon>Ficeae</taxon>
        <taxon>Ficus</taxon>
    </lineage>
</organism>
<evidence type="ECO:0000313" key="2">
    <source>
        <dbReference type="Proteomes" id="UP001187192"/>
    </source>
</evidence>
<proteinExistence type="predicted"/>
<gene>
    <name evidence="1" type="ORF">TIFTF001_007763</name>
</gene>
<dbReference type="EMBL" id="BTGU01000008">
    <property type="protein sequence ID" value="GMN38531.1"/>
    <property type="molecule type" value="Genomic_DNA"/>
</dbReference>
<reference evidence="1" key="1">
    <citation type="submission" date="2023-07" db="EMBL/GenBank/DDBJ databases">
        <title>draft genome sequence of fig (Ficus carica).</title>
        <authorList>
            <person name="Takahashi T."/>
            <person name="Nishimura K."/>
        </authorList>
    </citation>
    <scope>NUCLEOTIDE SEQUENCE</scope>
</reference>
<dbReference type="AlphaFoldDB" id="A0AA88D160"/>
<accession>A0AA88D160</accession>
<dbReference type="Proteomes" id="UP001187192">
    <property type="component" value="Unassembled WGS sequence"/>
</dbReference>
<keyword evidence="2" id="KW-1185">Reference proteome</keyword>
<sequence>MFLFIPVPLTTRVDRDRKITTGDGVVLGVGVDEGEGNAGVLLDVGGAVTDVLLDGTVDDVLEAISAGLLVGQGGAHPRLDVAHLEPKRLAAAGPGAADVEMAHLPERASDLVDGVAEVGEAVVKGGGGAGIGAVVGLPGEVGHVGRHVLGLRQADRDGHARQLLRVPLHRYGVTGERREAELRVEGRAAACADEISAVGVGGGARVGVSYGWDWFDDEHEEGGEAE</sequence>
<name>A0AA88D160_FICCA</name>
<evidence type="ECO:0000313" key="1">
    <source>
        <dbReference type="EMBL" id="GMN38531.1"/>
    </source>
</evidence>
<comment type="caution">
    <text evidence="1">The sequence shown here is derived from an EMBL/GenBank/DDBJ whole genome shotgun (WGS) entry which is preliminary data.</text>
</comment>